<accession>A0A2M6W4S0</accession>
<reference evidence="3" key="1">
    <citation type="submission" date="2017-09" db="EMBL/GenBank/DDBJ databases">
        <title>Depth-based differentiation of microbial function through sediment-hosted aquifers and enrichment of novel symbionts in the deep terrestrial subsurface.</title>
        <authorList>
            <person name="Probst A.J."/>
            <person name="Ladd B."/>
            <person name="Jarett J.K."/>
            <person name="Geller-Mcgrath D.E."/>
            <person name="Sieber C.M.K."/>
            <person name="Emerson J.B."/>
            <person name="Anantharaman K."/>
            <person name="Thomas B.C."/>
            <person name="Malmstrom R."/>
            <person name="Stieglmeier M."/>
            <person name="Klingl A."/>
            <person name="Woyke T."/>
            <person name="Ryan C.M."/>
            <person name="Banfield J.F."/>
        </authorList>
    </citation>
    <scope>NUCLEOTIDE SEQUENCE [LARGE SCALE GENOMIC DNA]</scope>
</reference>
<feature type="transmembrane region" description="Helical" evidence="1">
    <location>
        <begin position="27"/>
        <end position="51"/>
    </location>
</feature>
<dbReference type="Proteomes" id="UP000231183">
    <property type="component" value="Unassembled WGS sequence"/>
</dbReference>
<dbReference type="EMBL" id="PFBX01000006">
    <property type="protein sequence ID" value="PIT87778.1"/>
    <property type="molecule type" value="Genomic_DNA"/>
</dbReference>
<evidence type="ECO:0008006" key="4">
    <source>
        <dbReference type="Google" id="ProtNLM"/>
    </source>
</evidence>
<keyword evidence="1" id="KW-1133">Transmembrane helix</keyword>
<protein>
    <recommendedName>
        <fullName evidence="4">PDZ domain-containing protein</fullName>
    </recommendedName>
</protein>
<dbReference type="InterPro" id="IPR036034">
    <property type="entry name" value="PDZ_sf"/>
</dbReference>
<evidence type="ECO:0000313" key="3">
    <source>
        <dbReference type="Proteomes" id="UP000231183"/>
    </source>
</evidence>
<sequence length="357" mass="39951">MKKNTPPHLPPPLCHVSNYRLKQRLKLLFFICFISMLAGLSGASIMINWIWPYGTDVGLMSYSFSRQQSARVQLQDKVKTEISSRVVKVYNLSAVLPDKSLAVLPAKDRLADAVIFSSDGWAVFYAPVKPIVKQLYAVNSADAVVEIEKTVYDLNSRLMYVKLKDENLKVVNFSDDYSLNQAIFIYENNVWTDALLAETYYDFHSSPHLDSAPINSVLITGGKFSIGRVVINEQGRFIGFTIASDRLILANNILNVMSGFLNNQAIIYPSLGVEGQSAREQSLVFAGKAIPGFYVSKVWASPSPFRVGDVILQINGIIADRQEIWYIINNINQVSVKVLRAGQEIEFNVNVLKMTVK</sequence>
<proteinExistence type="predicted"/>
<name>A0A2M6W4S0_9BACT</name>
<dbReference type="SUPFAM" id="SSF50156">
    <property type="entry name" value="PDZ domain-like"/>
    <property type="match status" value="1"/>
</dbReference>
<organism evidence="2 3">
    <name type="scientific">Candidatus Magasanikbacteria bacterium CG10_big_fil_rev_8_21_14_0_10_40_10</name>
    <dbReference type="NCBI Taxonomy" id="1974648"/>
    <lineage>
        <taxon>Bacteria</taxon>
        <taxon>Candidatus Magasanikiibacteriota</taxon>
    </lineage>
</organism>
<evidence type="ECO:0000313" key="2">
    <source>
        <dbReference type="EMBL" id="PIT87778.1"/>
    </source>
</evidence>
<dbReference type="AlphaFoldDB" id="A0A2M6W4S0"/>
<keyword evidence="1" id="KW-0812">Transmembrane</keyword>
<keyword evidence="1" id="KW-0472">Membrane</keyword>
<evidence type="ECO:0000256" key="1">
    <source>
        <dbReference type="SAM" id="Phobius"/>
    </source>
</evidence>
<comment type="caution">
    <text evidence="2">The sequence shown here is derived from an EMBL/GenBank/DDBJ whole genome shotgun (WGS) entry which is preliminary data.</text>
</comment>
<gene>
    <name evidence="2" type="ORF">COU31_00930</name>
</gene>